<dbReference type="KEGG" id="mflg:ABS361_03445"/>
<comment type="subcellular location">
    <subcellularLocation>
        <location evidence="2">Cell inner membrane</location>
        <topology evidence="2">Multi-pass membrane protein</topology>
    </subcellularLocation>
</comment>
<evidence type="ECO:0000256" key="1">
    <source>
        <dbReference type="ARBA" id="ARBA00003787"/>
    </source>
</evidence>
<dbReference type="InterPro" id="IPR036513">
    <property type="entry name" value="STAS_dom_sf"/>
</dbReference>
<keyword evidence="2" id="KW-1003">Cell membrane</keyword>
<dbReference type="InterPro" id="IPR030802">
    <property type="entry name" value="Permease_MalE"/>
</dbReference>
<keyword evidence="2" id="KW-0812">Transmembrane</keyword>
<dbReference type="EMBL" id="CP158568">
    <property type="protein sequence ID" value="XBY45351.1"/>
    <property type="molecule type" value="Genomic_DNA"/>
</dbReference>
<keyword evidence="2" id="KW-0997">Cell inner membrane</keyword>
<evidence type="ECO:0000313" key="4">
    <source>
        <dbReference type="EMBL" id="XBY45351.1"/>
    </source>
</evidence>
<dbReference type="RefSeq" id="WP_407050444.1">
    <property type="nucleotide sequence ID" value="NZ_CP158568.1"/>
</dbReference>
<comment type="similarity">
    <text evidence="2">Belongs to the MlaE permease family.</text>
</comment>
<proteinExistence type="inferred from homology"/>
<organism evidence="4">
    <name type="scientific">Methyloraptor flagellatus</name>
    <dbReference type="NCBI Taxonomy" id="3162530"/>
    <lineage>
        <taxon>Bacteria</taxon>
        <taxon>Pseudomonadati</taxon>
        <taxon>Pseudomonadota</taxon>
        <taxon>Alphaproteobacteria</taxon>
        <taxon>Hyphomicrobiales</taxon>
        <taxon>Ancalomicrobiaceae</taxon>
        <taxon>Methyloraptor</taxon>
    </lineage>
</organism>
<dbReference type="AlphaFoldDB" id="A0AAU7XBL6"/>
<dbReference type="Pfam" id="PF02405">
    <property type="entry name" value="MlaE"/>
    <property type="match status" value="1"/>
</dbReference>
<name>A0AAU7XBL6_9HYPH</name>
<sequence>MTTGVAIARRSFADPSLSPVSVDGASAVAPQGDWVIQTARLAETVVAGPAGQAAGDLVLDLGGIGRLDTAGALVLNRLISAHAEAGRRVRVVNVSQPHRVLIEAVRDKAHPELPPAPALPLWRKLLTRLGERGVRTYGEIIAVLGVLGGATTAFALSLINPRKIRFIPFVHQLERTALNATPIIALMSFLIGGIIAQQGAFYFRRFGADLYVVDMVGVLVLREIGVLLTAIMVAGRSGSSFTAELGSMKMREEVDALRVIGLDPIEVLVVPRVVALMVALPILTFISNIASILGAALVCVLYAGIPFDIFMQRLGEAVQFKTFMVGMWKAPFMALIIGLVACVEGLQVKGSAESLGTQTTQSVVKAIFMVIVVDGIFAMFYAAIGV</sequence>
<dbReference type="Gene3D" id="3.30.750.24">
    <property type="entry name" value="STAS domain"/>
    <property type="match status" value="1"/>
</dbReference>
<feature type="transmembrane region" description="Helical" evidence="2">
    <location>
        <begin position="180"/>
        <end position="203"/>
    </location>
</feature>
<feature type="transmembrane region" description="Helical" evidence="2">
    <location>
        <begin position="366"/>
        <end position="384"/>
    </location>
</feature>
<gene>
    <name evidence="4" type="ORF">ABS361_03445</name>
</gene>
<feature type="transmembrane region" description="Helical" evidence="2">
    <location>
        <begin position="140"/>
        <end position="159"/>
    </location>
</feature>
<dbReference type="InterPro" id="IPR003453">
    <property type="entry name" value="ABC_MlaE_roteobac"/>
</dbReference>
<dbReference type="InterPro" id="IPR002645">
    <property type="entry name" value="STAS_dom"/>
</dbReference>
<evidence type="ECO:0000256" key="2">
    <source>
        <dbReference type="RuleBase" id="RU362044"/>
    </source>
</evidence>
<evidence type="ECO:0000259" key="3">
    <source>
        <dbReference type="PROSITE" id="PS50801"/>
    </source>
</evidence>
<keyword evidence="2" id="KW-0472">Membrane</keyword>
<dbReference type="PANTHER" id="PTHR30188:SF3">
    <property type="entry name" value="ABC TRANSPORTER PERMEASE"/>
    <property type="match status" value="1"/>
</dbReference>
<dbReference type="PANTHER" id="PTHR30188">
    <property type="entry name" value="ABC TRANSPORTER PERMEASE PROTEIN-RELATED"/>
    <property type="match status" value="1"/>
</dbReference>
<feature type="transmembrane region" description="Helical" evidence="2">
    <location>
        <begin position="285"/>
        <end position="305"/>
    </location>
</feature>
<feature type="domain" description="STAS" evidence="3">
    <location>
        <begin position="57"/>
        <end position="100"/>
    </location>
</feature>
<feature type="transmembrane region" description="Helical" evidence="2">
    <location>
        <begin position="215"/>
        <end position="235"/>
    </location>
</feature>
<keyword evidence="2" id="KW-1133">Transmembrane helix</keyword>
<comment type="function">
    <text evidence="1">Could be part of an ABC transporter complex.</text>
</comment>
<accession>A0AAU7XBL6</accession>
<protein>
    <submittedName>
        <fullName evidence="4">ABC transporter permease</fullName>
    </submittedName>
</protein>
<dbReference type="NCBIfam" id="TIGR00056">
    <property type="entry name" value="MlaE family lipid ABC transporter permease subunit"/>
    <property type="match status" value="1"/>
</dbReference>
<dbReference type="SUPFAM" id="SSF52091">
    <property type="entry name" value="SpoIIaa-like"/>
    <property type="match status" value="1"/>
</dbReference>
<dbReference type="GO" id="GO:0043190">
    <property type="term" value="C:ATP-binding cassette (ABC) transporter complex"/>
    <property type="evidence" value="ECO:0007669"/>
    <property type="project" value="InterPro"/>
</dbReference>
<dbReference type="GO" id="GO:0005548">
    <property type="term" value="F:phospholipid transporter activity"/>
    <property type="evidence" value="ECO:0007669"/>
    <property type="project" value="TreeGrafter"/>
</dbReference>
<feature type="transmembrane region" description="Helical" evidence="2">
    <location>
        <begin position="326"/>
        <end position="346"/>
    </location>
</feature>
<dbReference type="PROSITE" id="PS50801">
    <property type="entry name" value="STAS"/>
    <property type="match status" value="1"/>
</dbReference>
<reference evidence="4" key="1">
    <citation type="submission" date="2024-06" db="EMBL/GenBank/DDBJ databases">
        <title>Methylostella associata gen. nov., sp. nov., a novel Ancalomicrobiaceae-affiliated facultatively methylotrophic bacteria that feed on methanotrophs of the genus Methylococcus.</title>
        <authorList>
            <person name="Saltykova V."/>
            <person name="Danilova O.V."/>
            <person name="Oshkin I.Y."/>
            <person name="Belova S.E."/>
            <person name="Pimenov N.V."/>
            <person name="Dedysh S.N."/>
        </authorList>
    </citation>
    <scope>NUCLEOTIDE SEQUENCE</scope>
    <source>
        <strain evidence="4">S20</strain>
    </source>
</reference>